<dbReference type="SUPFAM" id="SSF55729">
    <property type="entry name" value="Acyl-CoA N-acyltransferases (Nat)"/>
    <property type="match status" value="1"/>
</dbReference>
<evidence type="ECO:0000313" key="5">
    <source>
        <dbReference type="Proteomes" id="UP000008825"/>
    </source>
</evidence>
<protein>
    <submittedName>
        <fullName evidence="4">Acetyltransferase, GNAT family</fullName>
    </submittedName>
</protein>
<dbReference type="PROSITE" id="PS51186">
    <property type="entry name" value="GNAT"/>
    <property type="match status" value="1"/>
</dbReference>
<dbReference type="EMBL" id="CP001124">
    <property type="protein sequence ID" value="ACH38748.1"/>
    <property type="molecule type" value="Genomic_DNA"/>
</dbReference>
<evidence type="ECO:0000256" key="1">
    <source>
        <dbReference type="ARBA" id="ARBA00022679"/>
    </source>
</evidence>
<evidence type="ECO:0000259" key="3">
    <source>
        <dbReference type="PROSITE" id="PS51186"/>
    </source>
</evidence>
<dbReference type="CDD" id="cd04301">
    <property type="entry name" value="NAT_SF"/>
    <property type="match status" value="1"/>
</dbReference>
<dbReference type="GO" id="GO:0016747">
    <property type="term" value="F:acyltransferase activity, transferring groups other than amino-acyl groups"/>
    <property type="evidence" value="ECO:0007669"/>
    <property type="project" value="InterPro"/>
</dbReference>
<gene>
    <name evidence="4" type="ordered locus">Gbem_1732</name>
</gene>
<name>B5EA42_CITBB</name>
<dbReference type="AlphaFoldDB" id="B5EA42"/>
<dbReference type="InterPro" id="IPR050832">
    <property type="entry name" value="Bact_Acetyltransf"/>
</dbReference>
<dbReference type="InterPro" id="IPR016181">
    <property type="entry name" value="Acyl_CoA_acyltransferase"/>
</dbReference>
<dbReference type="HOGENOM" id="CLU_096795_0_0_7"/>
<dbReference type="STRING" id="404380.Gbem_1732"/>
<dbReference type="Proteomes" id="UP000008825">
    <property type="component" value="Chromosome"/>
</dbReference>
<reference evidence="4 5" key="2">
    <citation type="journal article" date="2010" name="BMC Genomics">
        <title>The genome of Geobacter bemidjiensis, exemplar for the subsurface clade of Geobacter species that predominate in Fe(III)-reducing subsurface environments.</title>
        <authorList>
            <person name="Aklujkar M."/>
            <person name="Young N.D."/>
            <person name="Holmes D."/>
            <person name="Chavan M."/>
            <person name="Risso C."/>
            <person name="Kiss H.E."/>
            <person name="Han C.S."/>
            <person name="Land M.L."/>
            <person name="Lovley D.R."/>
        </authorList>
    </citation>
    <scope>NUCLEOTIDE SEQUENCE [LARGE SCALE GENOMIC DNA]</scope>
    <source>
        <strain evidence="5">ATCC BAA-1014 / DSM 16622 / JCM 12645 / Bem</strain>
    </source>
</reference>
<dbReference type="RefSeq" id="WP_012530164.1">
    <property type="nucleotide sequence ID" value="NC_011146.1"/>
</dbReference>
<proteinExistence type="predicted"/>
<dbReference type="Gene3D" id="3.40.630.30">
    <property type="match status" value="1"/>
</dbReference>
<reference evidence="4 5" key="1">
    <citation type="submission" date="2008-07" db="EMBL/GenBank/DDBJ databases">
        <title>Complete sequence of Geobacter bemidjiensis BEM.</title>
        <authorList>
            <consortium name="US DOE Joint Genome Institute"/>
            <person name="Lucas S."/>
            <person name="Copeland A."/>
            <person name="Lapidus A."/>
            <person name="Glavina del Rio T."/>
            <person name="Dalin E."/>
            <person name="Tice H."/>
            <person name="Bruce D."/>
            <person name="Goodwin L."/>
            <person name="Pitluck S."/>
            <person name="Kiss H."/>
            <person name="Brettin T."/>
            <person name="Detter J.C."/>
            <person name="Han C."/>
            <person name="Kuske C.R."/>
            <person name="Schmutz J."/>
            <person name="Larimer F."/>
            <person name="Land M."/>
            <person name="Hauser L."/>
            <person name="Kyrpides N."/>
            <person name="Lykidis A."/>
            <person name="Lovley D."/>
            <person name="Richardson P."/>
        </authorList>
    </citation>
    <scope>NUCLEOTIDE SEQUENCE [LARGE SCALE GENOMIC DNA]</scope>
    <source>
        <strain evidence="5">ATCC BAA-1014 / DSM 16622 / JCM 12645 / Bem</strain>
    </source>
</reference>
<sequence length="154" mass="16859">MNIEPATPEDAAEILALQKAAYLSEGELYGDLSIPPLTQTLEELVQSFGRNTILKAVQEGRIVGSVNGRISNGRCLVGRLMVRPDLQGRGLGTLLLAAIEEKFADAVCYQLFTGEKSVANIRLYERLGYRVYERKEVPGSVAVVFMEKKGRAAT</sequence>
<dbReference type="PANTHER" id="PTHR43877:SF2">
    <property type="entry name" value="AMINOALKYLPHOSPHONATE N-ACETYLTRANSFERASE-RELATED"/>
    <property type="match status" value="1"/>
</dbReference>
<dbReference type="InterPro" id="IPR000182">
    <property type="entry name" value="GNAT_dom"/>
</dbReference>
<dbReference type="eggNOG" id="COG0456">
    <property type="taxonomic scope" value="Bacteria"/>
</dbReference>
<feature type="domain" description="N-acetyltransferase" evidence="3">
    <location>
        <begin position="1"/>
        <end position="151"/>
    </location>
</feature>
<dbReference type="Pfam" id="PF00583">
    <property type="entry name" value="Acetyltransf_1"/>
    <property type="match status" value="1"/>
</dbReference>
<keyword evidence="5" id="KW-1185">Reference proteome</keyword>
<evidence type="ECO:0000256" key="2">
    <source>
        <dbReference type="ARBA" id="ARBA00023315"/>
    </source>
</evidence>
<dbReference type="PANTHER" id="PTHR43877">
    <property type="entry name" value="AMINOALKYLPHOSPHONATE N-ACETYLTRANSFERASE-RELATED-RELATED"/>
    <property type="match status" value="1"/>
</dbReference>
<evidence type="ECO:0000313" key="4">
    <source>
        <dbReference type="EMBL" id="ACH38748.1"/>
    </source>
</evidence>
<keyword evidence="1 4" id="KW-0808">Transferase</keyword>
<dbReference type="OrthoDB" id="281808at2"/>
<accession>B5EA42</accession>
<dbReference type="KEGG" id="gbm:Gbem_1732"/>
<organism evidence="4 5">
    <name type="scientific">Citrifermentans bemidjiense (strain ATCC BAA-1014 / DSM 16622 / JCM 12645 / Bem)</name>
    <name type="common">Geobacter bemidjiensis</name>
    <dbReference type="NCBI Taxonomy" id="404380"/>
    <lineage>
        <taxon>Bacteria</taxon>
        <taxon>Pseudomonadati</taxon>
        <taxon>Thermodesulfobacteriota</taxon>
        <taxon>Desulfuromonadia</taxon>
        <taxon>Geobacterales</taxon>
        <taxon>Geobacteraceae</taxon>
        <taxon>Citrifermentans</taxon>
    </lineage>
</organism>
<keyword evidence="2" id="KW-0012">Acyltransferase</keyword>